<accession>A0A6A7BNH5</accession>
<feature type="non-terminal residue" evidence="2">
    <location>
        <position position="1"/>
    </location>
</feature>
<name>A0A6A7BNH5_9PLEO</name>
<reference evidence="2" key="1">
    <citation type="submission" date="2020-01" db="EMBL/GenBank/DDBJ databases">
        <authorList>
            <consortium name="DOE Joint Genome Institute"/>
            <person name="Haridas S."/>
            <person name="Albert R."/>
            <person name="Binder M."/>
            <person name="Bloem J."/>
            <person name="Labutti K."/>
            <person name="Salamov A."/>
            <person name="Andreopoulos B."/>
            <person name="Baker S.E."/>
            <person name="Barry K."/>
            <person name="Bills G."/>
            <person name="Bluhm B.H."/>
            <person name="Cannon C."/>
            <person name="Castanera R."/>
            <person name="Culley D.E."/>
            <person name="Daum C."/>
            <person name="Ezra D."/>
            <person name="Gonzalez J.B."/>
            <person name="Henrissat B."/>
            <person name="Kuo A."/>
            <person name="Liang C."/>
            <person name="Lipzen A."/>
            <person name="Lutzoni F."/>
            <person name="Magnuson J."/>
            <person name="Mondo S."/>
            <person name="Nolan M."/>
            <person name="Ohm R."/>
            <person name="Pangilinan J."/>
            <person name="Park H.-J."/>
            <person name="Ramirez L."/>
            <person name="Alfaro M."/>
            <person name="Sun H."/>
            <person name="Tritt A."/>
            <person name="Yoshinaga Y."/>
            <person name="Zwiers L.-H."/>
            <person name="Turgeon B.G."/>
            <person name="Goodwin S.B."/>
            <person name="Spatafora J.W."/>
            <person name="Crous P.W."/>
            <person name="Grigoriev I.V."/>
        </authorList>
    </citation>
    <scope>NUCLEOTIDE SEQUENCE</scope>
    <source>
        <strain evidence="2">IPT5</strain>
    </source>
</reference>
<sequence>MVPPAAHTTNLEPGFLASCIYKSKPARDVWEPLGLFSSVNDARKDPEFAKEGANELYKKIKRIAKDYSKSYANGMERLQADLAKDTTFSNDVQELARQYGTVIWGRPSDSQERNDTGLDAALELTWDEESDRKRIMFYIRCWIVRLTMKVFSTTPRKPPKKSLVRPLEVIEDDHNASDSSGPSDLHLVPVARMLPPSTCGTVQPTVESWRESAATHTGSRSNANINTSLDAPRTTPAKCYDQTTPSKRKAIDIDEGASNGKLPKTCKTARSTQVPVRRQDRDPYSIPRSPTAVANRVAESFVQQRIRESSYNTDRTWRPRDETAETETIADVGEVRDIELDSFMQSTILDAERDRLFERNEQDYCIAGPSGTYRNPFRQDSVNPGDAQMDIQRATTECVESGPIIRHTANKTTVDDVQDPRLLDRPGIEATQEEMRRIELFKLLLSHLNNINQFSAETYSMEAEQRMNMLLHQFRINDTELLQAKLGVDFARLQVALESWMGMRHRLSEFRVVTGYLGQPGEQWEEHLRHMPNVPCAYASLSYVELQESAAKDRESSYVVDSFDEDLAKMFDVMTMVKGCNGSEAFKGIGVYNAVLLEWFK</sequence>
<feature type="region of interest" description="Disordered" evidence="1">
    <location>
        <begin position="256"/>
        <end position="292"/>
    </location>
</feature>
<protein>
    <submittedName>
        <fullName evidence="2">Uncharacterized protein</fullName>
    </submittedName>
</protein>
<keyword evidence="3" id="KW-1185">Reference proteome</keyword>
<gene>
    <name evidence="2" type="ORF">T440DRAFT_412903</name>
</gene>
<dbReference type="AlphaFoldDB" id="A0A6A7BNH5"/>
<evidence type="ECO:0000313" key="2">
    <source>
        <dbReference type="EMBL" id="KAF2856065.1"/>
    </source>
</evidence>
<dbReference type="Proteomes" id="UP000799423">
    <property type="component" value="Unassembled WGS sequence"/>
</dbReference>
<feature type="compositionally biased region" description="Polar residues" evidence="1">
    <location>
        <begin position="214"/>
        <end position="229"/>
    </location>
</feature>
<organism evidence="2 3">
    <name type="scientific">Plenodomus tracheiphilus IPT5</name>
    <dbReference type="NCBI Taxonomy" id="1408161"/>
    <lineage>
        <taxon>Eukaryota</taxon>
        <taxon>Fungi</taxon>
        <taxon>Dikarya</taxon>
        <taxon>Ascomycota</taxon>
        <taxon>Pezizomycotina</taxon>
        <taxon>Dothideomycetes</taxon>
        <taxon>Pleosporomycetidae</taxon>
        <taxon>Pleosporales</taxon>
        <taxon>Pleosporineae</taxon>
        <taxon>Leptosphaeriaceae</taxon>
        <taxon>Plenodomus</taxon>
    </lineage>
</organism>
<feature type="region of interest" description="Disordered" evidence="1">
    <location>
        <begin position="209"/>
        <end position="244"/>
    </location>
</feature>
<proteinExistence type="predicted"/>
<dbReference type="OrthoDB" id="3672266at2759"/>
<dbReference type="EMBL" id="MU006289">
    <property type="protein sequence ID" value="KAF2856065.1"/>
    <property type="molecule type" value="Genomic_DNA"/>
</dbReference>
<evidence type="ECO:0000313" key="3">
    <source>
        <dbReference type="Proteomes" id="UP000799423"/>
    </source>
</evidence>
<evidence type="ECO:0000256" key="1">
    <source>
        <dbReference type="SAM" id="MobiDB-lite"/>
    </source>
</evidence>